<keyword evidence="3" id="KW-1185">Reference proteome</keyword>
<feature type="region of interest" description="Disordered" evidence="1">
    <location>
        <begin position="1"/>
        <end position="21"/>
    </location>
</feature>
<sequence length="139" mass="15713">MAIHFRRKTDRDRSPPPVPTIGVGIRKDCLITGMSRDTRKCIKDFVHHVESLEAEKDPEGNGFHKEYRNFITKRKTRKHQARDGKNEIEHLLGLSEVRWKGAGKITSDGHEIKYSGGTESEKGVGIIVDQMASKAIKGY</sequence>
<dbReference type="Proteomes" id="UP000735302">
    <property type="component" value="Unassembled WGS sequence"/>
</dbReference>
<protein>
    <submittedName>
        <fullName evidence="2">Craniofacial development protein 2-like</fullName>
    </submittedName>
</protein>
<reference evidence="2 3" key="1">
    <citation type="journal article" date="2021" name="Elife">
        <title>Chloroplast acquisition without the gene transfer in kleptoplastic sea slugs, Plakobranchus ocellatus.</title>
        <authorList>
            <person name="Maeda T."/>
            <person name="Takahashi S."/>
            <person name="Yoshida T."/>
            <person name="Shimamura S."/>
            <person name="Takaki Y."/>
            <person name="Nagai Y."/>
            <person name="Toyoda A."/>
            <person name="Suzuki Y."/>
            <person name="Arimoto A."/>
            <person name="Ishii H."/>
            <person name="Satoh N."/>
            <person name="Nishiyama T."/>
            <person name="Hasebe M."/>
            <person name="Maruyama T."/>
            <person name="Minagawa J."/>
            <person name="Obokata J."/>
            <person name="Shigenobu S."/>
        </authorList>
    </citation>
    <scope>NUCLEOTIDE SEQUENCE [LARGE SCALE GENOMIC DNA]</scope>
</reference>
<name>A0AAV4DF17_9GAST</name>
<evidence type="ECO:0000313" key="2">
    <source>
        <dbReference type="EMBL" id="GFO42823.1"/>
    </source>
</evidence>
<gene>
    <name evidence="2" type="ORF">PoB_006932800</name>
</gene>
<evidence type="ECO:0000256" key="1">
    <source>
        <dbReference type="SAM" id="MobiDB-lite"/>
    </source>
</evidence>
<organism evidence="2 3">
    <name type="scientific">Plakobranchus ocellatus</name>
    <dbReference type="NCBI Taxonomy" id="259542"/>
    <lineage>
        <taxon>Eukaryota</taxon>
        <taxon>Metazoa</taxon>
        <taxon>Spiralia</taxon>
        <taxon>Lophotrochozoa</taxon>
        <taxon>Mollusca</taxon>
        <taxon>Gastropoda</taxon>
        <taxon>Heterobranchia</taxon>
        <taxon>Euthyneura</taxon>
        <taxon>Panpulmonata</taxon>
        <taxon>Sacoglossa</taxon>
        <taxon>Placobranchoidea</taxon>
        <taxon>Plakobranchidae</taxon>
        <taxon>Plakobranchus</taxon>
    </lineage>
</organism>
<proteinExistence type="predicted"/>
<dbReference type="AlphaFoldDB" id="A0AAV4DF17"/>
<comment type="caution">
    <text evidence="2">The sequence shown here is derived from an EMBL/GenBank/DDBJ whole genome shotgun (WGS) entry which is preliminary data.</text>
</comment>
<accession>A0AAV4DF17</accession>
<evidence type="ECO:0000313" key="3">
    <source>
        <dbReference type="Proteomes" id="UP000735302"/>
    </source>
</evidence>
<dbReference type="EMBL" id="BLXT01007821">
    <property type="protein sequence ID" value="GFO42823.1"/>
    <property type="molecule type" value="Genomic_DNA"/>
</dbReference>